<dbReference type="STRING" id="1797532.A2729_02680"/>
<evidence type="ECO:0000313" key="2">
    <source>
        <dbReference type="Proteomes" id="UP000178930"/>
    </source>
</evidence>
<gene>
    <name evidence="1" type="ORF">A2729_02680</name>
</gene>
<accession>A0A1G1XS88</accession>
<dbReference type="EMBL" id="MHIB01000048">
    <property type="protein sequence ID" value="OGY42939.1"/>
    <property type="molecule type" value="Genomic_DNA"/>
</dbReference>
<evidence type="ECO:0000313" key="1">
    <source>
        <dbReference type="EMBL" id="OGY42939.1"/>
    </source>
</evidence>
<protein>
    <recommendedName>
        <fullName evidence="3">GIY-YIG domain-containing protein</fullName>
    </recommendedName>
</protein>
<dbReference type="SUPFAM" id="SSF82771">
    <property type="entry name" value="GIY-YIG endonuclease"/>
    <property type="match status" value="1"/>
</dbReference>
<dbReference type="AlphaFoldDB" id="A0A1G1XS88"/>
<reference evidence="1 2" key="1">
    <citation type="journal article" date="2016" name="Nat. Commun.">
        <title>Thousands of microbial genomes shed light on interconnected biogeochemical processes in an aquifer system.</title>
        <authorList>
            <person name="Anantharaman K."/>
            <person name="Brown C.T."/>
            <person name="Hug L.A."/>
            <person name="Sharon I."/>
            <person name="Castelle C.J."/>
            <person name="Probst A.J."/>
            <person name="Thomas B.C."/>
            <person name="Singh A."/>
            <person name="Wilkins M.J."/>
            <person name="Karaoz U."/>
            <person name="Brodie E.L."/>
            <person name="Williams K.H."/>
            <person name="Hubbard S.S."/>
            <person name="Banfield J.F."/>
        </authorList>
    </citation>
    <scope>NUCLEOTIDE SEQUENCE [LARGE SCALE GENOMIC DNA]</scope>
</reference>
<sequence length="66" mass="7908">MYNVYVINNPENGKIYIGQTTNKNKGVWQLIYLEKYPNRKTAILREKQLKSYQGRKFIRRLIDMGV</sequence>
<dbReference type="Proteomes" id="UP000178930">
    <property type="component" value="Unassembled WGS sequence"/>
</dbReference>
<comment type="caution">
    <text evidence="1">The sequence shown here is derived from an EMBL/GenBank/DDBJ whole genome shotgun (WGS) entry which is preliminary data.</text>
</comment>
<name>A0A1G1XS88_9BACT</name>
<dbReference type="InterPro" id="IPR035901">
    <property type="entry name" value="GIY-YIG_endonuc_sf"/>
</dbReference>
<organism evidence="1 2">
    <name type="scientific">Candidatus Buchananbacteria bacterium RIFCSPHIGHO2_01_FULL_39_14</name>
    <dbReference type="NCBI Taxonomy" id="1797532"/>
    <lineage>
        <taxon>Bacteria</taxon>
        <taxon>Candidatus Buchananiibacteriota</taxon>
    </lineage>
</organism>
<dbReference type="Gene3D" id="3.40.1440.10">
    <property type="entry name" value="GIY-YIG endonuclease"/>
    <property type="match status" value="1"/>
</dbReference>
<proteinExistence type="predicted"/>
<evidence type="ECO:0008006" key="3">
    <source>
        <dbReference type="Google" id="ProtNLM"/>
    </source>
</evidence>